<keyword evidence="2" id="KW-0732">Signal</keyword>
<keyword evidence="4" id="KW-1185">Reference proteome</keyword>
<keyword evidence="1" id="KW-0472">Membrane</keyword>
<feature type="transmembrane region" description="Helical" evidence="1">
    <location>
        <begin position="270"/>
        <end position="294"/>
    </location>
</feature>
<protein>
    <submittedName>
        <fullName evidence="3">HupE/UreJ family protein</fullName>
    </submittedName>
</protein>
<feature type="transmembrane region" description="Helical" evidence="1">
    <location>
        <begin position="237"/>
        <end position="258"/>
    </location>
</feature>
<evidence type="ECO:0000256" key="1">
    <source>
        <dbReference type="SAM" id="Phobius"/>
    </source>
</evidence>
<proteinExistence type="predicted"/>
<dbReference type="RefSeq" id="WP_114958160.1">
    <property type="nucleotide sequence ID" value="NZ_JBHSJF010000005.1"/>
</dbReference>
<comment type="caution">
    <text evidence="3">The sequence shown here is derived from an EMBL/GenBank/DDBJ whole genome shotgun (WGS) entry which is preliminary data.</text>
</comment>
<feature type="signal peptide" evidence="2">
    <location>
        <begin position="1"/>
        <end position="19"/>
    </location>
</feature>
<evidence type="ECO:0000313" key="4">
    <source>
        <dbReference type="Proteomes" id="UP001595796"/>
    </source>
</evidence>
<name>A0ABV9Z2C2_9HYPH</name>
<keyword evidence="1" id="KW-0812">Transmembrane</keyword>
<evidence type="ECO:0000256" key="2">
    <source>
        <dbReference type="SAM" id="SignalP"/>
    </source>
</evidence>
<feature type="transmembrane region" description="Helical" evidence="1">
    <location>
        <begin position="154"/>
        <end position="172"/>
    </location>
</feature>
<accession>A0ABV9Z2C2</accession>
<dbReference type="Proteomes" id="UP001595796">
    <property type="component" value="Unassembled WGS sequence"/>
</dbReference>
<feature type="transmembrane region" description="Helical" evidence="1">
    <location>
        <begin position="306"/>
        <end position="323"/>
    </location>
</feature>
<gene>
    <name evidence="3" type="ORF">ACFPFW_06730</name>
</gene>
<reference evidence="4" key="1">
    <citation type="journal article" date="2019" name="Int. J. Syst. Evol. Microbiol.">
        <title>The Global Catalogue of Microorganisms (GCM) 10K type strain sequencing project: providing services to taxonomists for standard genome sequencing and annotation.</title>
        <authorList>
            <consortium name="The Broad Institute Genomics Platform"/>
            <consortium name="The Broad Institute Genome Sequencing Center for Infectious Disease"/>
            <person name="Wu L."/>
            <person name="Ma J."/>
        </authorList>
    </citation>
    <scope>NUCLEOTIDE SEQUENCE [LARGE SCALE GENOMIC DNA]</scope>
    <source>
        <strain evidence="4">CGMCC 1.16444</strain>
    </source>
</reference>
<evidence type="ECO:0000313" key="3">
    <source>
        <dbReference type="EMBL" id="MFC5067709.1"/>
    </source>
</evidence>
<sequence>MKFLSHFPFLCLLLMAAMASTAAHEVRPALLDIREEAPGEFSILFKTPMQGDARLSLRATFSGRNEALTPMVERPTGDAMVQSWQLRAIEPLAGQRVLIDGLQSTMTEALVRAEFQNGNVWTGRLTPAVPSATIPEAQSKWEVIAAYLRSGVEHILFGFDHLLFVTALMMIVRDWRILVKTITAFTVAHSITLTLASLKIASLPSAPVEGVIALSILLVATEIARKERGQTSLTVRWPWAVAFAFGLLHGFGFAGALADVGLPGGDIPLALFSFNLGVEIGQLIYIAAVLFIVAMIRRVVTVPRQAVTAVAYGIGTMAAFWTIERLTNAFL</sequence>
<dbReference type="EMBL" id="JBHSJF010000005">
    <property type="protein sequence ID" value="MFC5067709.1"/>
    <property type="molecule type" value="Genomic_DNA"/>
</dbReference>
<feature type="chain" id="PRO_5047107195" evidence="2">
    <location>
        <begin position="20"/>
        <end position="331"/>
    </location>
</feature>
<dbReference type="Pfam" id="PF13795">
    <property type="entry name" value="HupE_UreJ_2"/>
    <property type="match status" value="1"/>
</dbReference>
<organism evidence="3 4">
    <name type="scientific">Flaviflagellibacter deserti</name>
    <dbReference type="NCBI Taxonomy" id="2267266"/>
    <lineage>
        <taxon>Bacteria</taxon>
        <taxon>Pseudomonadati</taxon>
        <taxon>Pseudomonadota</taxon>
        <taxon>Alphaproteobacteria</taxon>
        <taxon>Hyphomicrobiales</taxon>
        <taxon>Flaviflagellibacter</taxon>
    </lineage>
</organism>
<dbReference type="InterPro" id="IPR032809">
    <property type="entry name" value="Put_HupE_UreJ"/>
</dbReference>
<keyword evidence="1" id="KW-1133">Transmembrane helix</keyword>